<accession>A0A8X6P8J0</accession>
<keyword evidence="5 11" id="KW-1133">Transmembrane helix</keyword>
<evidence type="ECO:0000256" key="6">
    <source>
        <dbReference type="ARBA" id="ARBA00023040"/>
    </source>
</evidence>
<dbReference type="Proteomes" id="UP000887013">
    <property type="component" value="Unassembled WGS sequence"/>
</dbReference>
<feature type="transmembrane region" description="Helical" evidence="11">
    <location>
        <begin position="58"/>
        <end position="82"/>
    </location>
</feature>
<dbReference type="Gene3D" id="1.20.1070.10">
    <property type="entry name" value="Rhodopsin 7-helix transmembrane proteins"/>
    <property type="match status" value="1"/>
</dbReference>
<comment type="subcellular location">
    <subcellularLocation>
        <location evidence="1">Cell membrane</location>
        <topology evidence="1">Multi-pass membrane protein</topology>
    </subcellularLocation>
</comment>
<dbReference type="InterPro" id="IPR017452">
    <property type="entry name" value="GPCR_Rhodpsn_7TM"/>
</dbReference>
<evidence type="ECO:0000313" key="13">
    <source>
        <dbReference type="EMBL" id="GFT53334.1"/>
    </source>
</evidence>
<evidence type="ECO:0000256" key="8">
    <source>
        <dbReference type="ARBA" id="ARBA00023170"/>
    </source>
</evidence>
<evidence type="ECO:0000256" key="9">
    <source>
        <dbReference type="ARBA" id="ARBA00023224"/>
    </source>
</evidence>
<proteinExistence type="inferred from homology"/>
<reference evidence="13" key="1">
    <citation type="submission" date="2020-08" db="EMBL/GenBank/DDBJ databases">
        <title>Multicomponent nature underlies the extraordinary mechanical properties of spider dragline silk.</title>
        <authorList>
            <person name="Kono N."/>
            <person name="Nakamura H."/>
            <person name="Mori M."/>
            <person name="Yoshida Y."/>
            <person name="Ohtoshi R."/>
            <person name="Malay A.D."/>
            <person name="Moran D.A.P."/>
            <person name="Tomita M."/>
            <person name="Numata K."/>
            <person name="Arakawa K."/>
        </authorList>
    </citation>
    <scope>NUCLEOTIDE SEQUENCE</scope>
</reference>
<evidence type="ECO:0000256" key="10">
    <source>
        <dbReference type="RuleBase" id="RU000688"/>
    </source>
</evidence>
<evidence type="ECO:0000256" key="1">
    <source>
        <dbReference type="ARBA" id="ARBA00004651"/>
    </source>
</evidence>
<feature type="domain" description="G-protein coupled receptors family 1 profile" evidence="12">
    <location>
        <begin position="37"/>
        <end position="294"/>
    </location>
</feature>
<keyword evidence="8 10" id="KW-0675">Receptor</keyword>
<dbReference type="PANTHER" id="PTHR24245">
    <property type="entry name" value="G-PROTEIN COUPLED RECEPTOR"/>
    <property type="match status" value="1"/>
</dbReference>
<keyword evidence="7 11" id="KW-0472">Membrane</keyword>
<feature type="transmembrane region" description="Helical" evidence="11">
    <location>
        <begin position="23"/>
        <end position="46"/>
    </location>
</feature>
<dbReference type="PRINTS" id="PR00237">
    <property type="entry name" value="GPCRRHODOPSN"/>
</dbReference>
<protein>
    <submittedName>
        <fullName evidence="13">Probable G-protein coupled receptor 45</fullName>
    </submittedName>
</protein>
<keyword evidence="3" id="KW-1003">Cell membrane</keyword>
<feature type="transmembrane region" description="Helical" evidence="11">
    <location>
        <begin position="245"/>
        <end position="263"/>
    </location>
</feature>
<feature type="transmembrane region" description="Helical" evidence="11">
    <location>
        <begin position="275"/>
        <end position="296"/>
    </location>
</feature>
<comment type="similarity">
    <text evidence="2 10">Belongs to the G-protein coupled receptor 1 family.</text>
</comment>
<evidence type="ECO:0000256" key="3">
    <source>
        <dbReference type="ARBA" id="ARBA00022475"/>
    </source>
</evidence>
<feature type="transmembrane region" description="Helical" evidence="11">
    <location>
        <begin position="135"/>
        <end position="157"/>
    </location>
</feature>
<dbReference type="AlphaFoldDB" id="A0A8X6P8J0"/>
<dbReference type="PROSITE" id="PS00237">
    <property type="entry name" value="G_PROTEIN_RECEP_F1_1"/>
    <property type="match status" value="1"/>
</dbReference>
<dbReference type="GO" id="GO:0004930">
    <property type="term" value="F:G protein-coupled receptor activity"/>
    <property type="evidence" value="ECO:0007669"/>
    <property type="project" value="UniProtKB-KW"/>
</dbReference>
<keyword evidence="4 10" id="KW-0812">Transmembrane</keyword>
<keyword evidence="14" id="KW-1185">Reference proteome</keyword>
<dbReference type="EMBL" id="BMAW01112591">
    <property type="protein sequence ID" value="GFT53334.1"/>
    <property type="molecule type" value="Genomic_DNA"/>
</dbReference>
<dbReference type="InterPro" id="IPR000276">
    <property type="entry name" value="GPCR_Rhodpsn"/>
</dbReference>
<evidence type="ECO:0000256" key="5">
    <source>
        <dbReference type="ARBA" id="ARBA00022989"/>
    </source>
</evidence>
<evidence type="ECO:0000256" key="2">
    <source>
        <dbReference type="ARBA" id="ARBA00010663"/>
    </source>
</evidence>
<evidence type="ECO:0000259" key="12">
    <source>
        <dbReference type="PROSITE" id="PS50262"/>
    </source>
</evidence>
<dbReference type="Pfam" id="PF00001">
    <property type="entry name" value="7tm_1"/>
    <property type="match status" value="1"/>
</dbReference>
<keyword evidence="9 10" id="KW-0807">Transducer</keyword>
<organism evidence="13 14">
    <name type="scientific">Nephila pilipes</name>
    <name type="common">Giant wood spider</name>
    <name type="synonym">Nephila maculata</name>
    <dbReference type="NCBI Taxonomy" id="299642"/>
    <lineage>
        <taxon>Eukaryota</taxon>
        <taxon>Metazoa</taxon>
        <taxon>Ecdysozoa</taxon>
        <taxon>Arthropoda</taxon>
        <taxon>Chelicerata</taxon>
        <taxon>Arachnida</taxon>
        <taxon>Araneae</taxon>
        <taxon>Araneomorphae</taxon>
        <taxon>Entelegynae</taxon>
        <taxon>Araneoidea</taxon>
        <taxon>Nephilidae</taxon>
        <taxon>Nephila</taxon>
    </lineage>
</organism>
<dbReference type="GO" id="GO:0005886">
    <property type="term" value="C:plasma membrane"/>
    <property type="evidence" value="ECO:0007669"/>
    <property type="project" value="UniProtKB-SubCell"/>
</dbReference>
<sequence>MNYSGNETFSCNTYQTDGVRISLGFLLVFAILVGGAGNFLLTFLVIRHTEMHSIINILLTLMSVSDAFLSIICAPLDLVALITHEWIFGTYVCGLHAFLLSVFVVLNVTVLVIISIDRYYILIHKKNRLYSCNSILLVAGCLIFSVTVSSPPMFGIGQFTFGNEHCGQILDHGMDDVVYYGLYSSLLFVLPCGLLLLAYVHILVTLKKTSRTVRPECHRPTHNQFLKSRLNVDVRFKQKTFSTILCLYVAAMIFKLPLAFTLLVKSITHATKCPVSLRVVVLVYLNGAVNSFIYAFKITTYWMVLTGKFQVVTQRVNSLRSSRRNDRQSVYRISRASTSSVI</sequence>
<dbReference type="PANTHER" id="PTHR24245:SF0">
    <property type="entry name" value="G-PROTEIN COUPLED RECEPTORS FAMILY 1 PROFILE DOMAIN-CONTAINING PROTEIN"/>
    <property type="match status" value="1"/>
</dbReference>
<name>A0A8X6P8J0_NEPPI</name>
<evidence type="ECO:0000256" key="7">
    <source>
        <dbReference type="ARBA" id="ARBA00023136"/>
    </source>
</evidence>
<dbReference type="PROSITE" id="PS50262">
    <property type="entry name" value="G_PROTEIN_RECEP_F1_2"/>
    <property type="match status" value="1"/>
</dbReference>
<gene>
    <name evidence="13" type="primary">GPR45</name>
    <name evidence="13" type="ORF">NPIL_690761</name>
</gene>
<comment type="caution">
    <text evidence="13">The sequence shown here is derived from an EMBL/GenBank/DDBJ whole genome shotgun (WGS) entry which is preliminary data.</text>
</comment>
<evidence type="ECO:0000313" key="14">
    <source>
        <dbReference type="Proteomes" id="UP000887013"/>
    </source>
</evidence>
<keyword evidence="6 10" id="KW-0297">G-protein coupled receptor</keyword>
<evidence type="ECO:0000256" key="4">
    <source>
        <dbReference type="ARBA" id="ARBA00022692"/>
    </source>
</evidence>
<feature type="transmembrane region" description="Helical" evidence="11">
    <location>
        <begin position="177"/>
        <end position="204"/>
    </location>
</feature>
<dbReference type="OrthoDB" id="2101615at2759"/>
<feature type="transmembrane region" description="Helical" evidence="11">
    <location>
        <begin position="88"/>
        <end position="114"/>
    </location>
</feature>
<dbReference type="InterPro" id="IPR051880">
    <property type="entry name" value="GPC_Orphan_Receptors"/>
</dbReference>
<evidence type="ECO:0000256" key="11">
    <source>
        <dbReference type="SAM" id="Phobius"/>
    </source>
</evidence>
<dbReference type="SUPFAM" id="SSF81321">
    <property type="entry name" value="Family A G protein-coupled receptor-like"/>
    <property type="match status" value="1"/>
</dbReference>